<evidence type="ECO:0000313" key="1">
    <source>
        <dbReference type="EMBL" id="GEC17112.1"/>
    </source>
</evidence>
<dbReference type="AlphaFoldDB" id="A0A4Y3WDK4"/>
<dbReference type="Proteomes" id="UP000318825">
    <property type="component" value="Unassembled WGS sequence"/>
</dbReference>
<reference evidence="1 2" key="1">
    <citation type="submission" date="2019-06" db="EMBL/GenBank/DDBJ databases">
        <title>Whole genome shotgun sequence of Nitrobacter winogradskyi NBRC 14297.</title>
        <authorList>
            <person name="Hosoyama A."/>
            <person name="Uohara A."/>
            <person name="Ohji S."/>
            <person name="Ichikawa N."/>
        </authorList>
    </citation>
    <scope>NUCLEOTIDE SEQUENCE [LARGE SCALE GENOMIC DNA]</scope>
    <source>
        <strain evidence="1 2">NBRC 14297</strain>
    </source>
</reference>
<evidence type="ECO:0000313" key="2">
    <source>
        <dbReference type="Proteomes" id="UP000318825"/>
    </source>
</evidence>
<comment type="caution">
    <text evidence="1">The sequence shown here is derived from an EMBL/GenBank/DDBJ whole genome shotgun (WGS) entry which is preliminary data.</text>
</comment>
<dbReference type="EMBL" id="BJNF01000089">
    <property type="protein sequence ID" value="GEC17112.1"/>
    <property type="molecule type" value="Genomic_DNA"/>
</dbReference>
<sequence>MSLETGRHVYRVRIGLDLREHSSAFSRGVLDDRLFAWTAAAVNADTKFFGSAPRWVAPNVTR</sequence>
<gene>
    <name evidence="1" type="ORF">NWI01_30040</name>
</gene>
<name>A0A4Y3WDK4_NITWI</name>
<dbReference type="RefSeq" id="WP_141384870.1">
    <property type="nucleotide sequence ID" value="NZ_BJNF01000089.1"/>
</dbReference>
<proteinExistence type="predicted"/>
<organism evidence="1 2">
    <name type="scientific">Nitrobacter winogradskyi</name>
    <name type="common">Nitrobacter agilis</name>
    <dbReference type="NCBI Taxonomy" id="913"/>
    <lineage>
        <taxon>Bacteria</taxon>
        <taxon>Pseudomonadati</taxon>
        <taxon>Pseudomonadota</taxon>
        <taxon>Alphaproteobacteria</taxon>
        <taxon>Hyphomicrobiales</taxon>
        <taxon>Nitrobacteraceae</taxon>
        <taxon>Nitrobacter</taxon>
    </lineage>
</organism>
<accession>A0A4Y3WDK4</accession>
<protein>
    <submittedName>
        <fullName evidence="1">Uncharacterized protein</fullName>
    </submittedName>
</protein>